<dbReference type="AlphaFoldDB" id="A0A450RX54"/>
<keyword evidence="7 10" id="KW-0653">Protein transport</keyword>
<evidence type="ECO:0000313" key="14">
    <source>
        <dbReference type="EMBL" id="VFJ43605.1"/>
    </source>
</evidence>
<keyword evidence="6 11" id="KW-0812">Transmembrane</keyword>
<dbReference type="Gene3D" id="3.30.420.380">
    <property type="match status" value="1"/>
</dbReference>
<reference evidence="14" key="1">
    <citation type="submission" date="2019-02" db="EMBL/GenBank/DDBJ databases">
        <authorList>
            <person name="Gruber-Vodicka R. H."/>
            <person name="Seah K. B. B."/>
        </authorList>
    </citation>
    <scope>NUCLEOTIDE SEQUENCE</scope>
    <source>
        <strain evidence="14">BECK_DK47</strain>
    </source>
</reference>
<keyword evidence="8 11" id="KW-1133">Transmembrane helix</keyword>
<dbReference type="GO" id="GO:0005886">
    <property type="term" value="C:plasma membrane"/>
    <property type="evidence" value="ECO:0007669"/>
    <property type="project" value="UniProtKB-SubCell"/>
</dbReference>
<evidence type="ECO:0000256" key="1">
    <source>
        <dbReference type="ARBA" id="ARBA00004377"/>
    </source>
</evidence>
<dbReference type="InterPro" id="IPR043129">
    <property type="entry name" value="ATPase_NBD"/>
</dbReference>
<dbReference type="GO" id="GO:0015627">
    <property type="term" value="C:type II protein secretion system complex"/>
    <property type="evidence" value="ECO:0007669"/>
    <property type="project" value="InterPro"/>
</dbReference>
<accession>A0A450RX54</accession>
<evidence type="ECO:0000256" key="6">
    <source>
        <dbReference type="ARBA" id="ARBA00022692"/>
    </source>
</evidence>
<evidence type="ECO:0000256" key="10">
    <source>
        <dbReference type="PIRNR" id="PIRNR015761"/>
    </source>
</evidence>
<dbReference type="InterPro" id="IPR024230">
    <property type="entry name" value="GspL_cyto_dom"/>
</dbReference>
<feature type="transmembrane region" description="Helical" evidence="11">
    <location>
        <begin position="272"/>
        <end position="295"/>
    </location>
</feature>
<evidence type="ECO:0000256" key="2">
    <source>
        <dbReference type="ARBA" id="ARBA00005318"/>
    </source>
</evidence>
<keyword evidence="3 10" id="KW-0813">Transport</keyword>
<keyword evidence="9 11" id="KW-0472">Membrane</keyword>
<dbReference type="EMBL" id="CAADEX010000006">
    <property type="protein sequence ID" value="VFJ43605.1"/>
    <property type="molecule type" value="Genomic_DNA"/>
</dbReference>
<evidence type="ECO:0000256" key="8">
    <source>
        <dbReference type="ARBA" id="ARBA00022989"/>
    </source>
</evidence>
<dbReference type="InterPro" id="IPR025691">
    <property type="entry name" value="GspL_pp_dom"/>
</dbReference>
<evidence type="ECO:0000256" key="7">
    <source>
        <dbReference type="ARBA" id="ARBA00022927"/>
    </source>
</evidence>
<protein>
    <recommendedName>
        <fullName evidence="10">Type II secretion system protein L</fullName>
        <shortName evidence="10">T2SS protein L</shortName>
    </recommendedName>
</protein>
<dbReference type="Pfam" id="PF12693">
    <property type="entry name" value="GspL_C"/>
    <property type="match status" value="1"/>
</dbReference>
<evidence type="ECO:0000259" key="12">
    <source>
        <dbReference type="Pfam" id="PF05134"/>
    </source>
</evidence>
<comment type="function">
    <text evidence="10">Inner membrane component of the type II secretion system required for the energy-dependent secretion of extracellular factors such as proteases and toxins from the periplasm.</text>
</comment>
<keyword evidence="4" id="KW-1003">Cell membrane</keyword>
<dbReference type="PIRSF" id="PIRSF015761">
    <property type="entry name" value="Protein_L"/>
    <property type="match status" value="1"/>
</dbReference>
<dbReference type="NCBIfam" id="TIGR01709">
    <property type="entry name" value="typeII_sec_gspL"/>
    <property type="match status" value="1"/>
</dbReference>
<dbReference type="InterPro" id="IPR007812">
    <property type="entry name" value="T2SS_protein-GspL"/>
</dbReference>
<evidence type="ECO:0000256" key="3">
    <source>
        <dbReference type="ARBA" id="ARBA00022448"/>
    </source>
</evidence>
<feature type="domain" description="GspL cytoplasmic actin-ATPase-like" evidence="12">
    <location>
        <begin position="23"/>
        <end position="210"/>
    </location>
</feature>
<feature type="domain" description="GspL periplasmic" evidence="13">
    <location>
        <begin position="265"/>
        <end position="419"/>
    </location>
</feature>
<evidence type="ECO:0000256" key="5">
    <source>
        <dbReference type="ARBA" id="ARBA00022519"/>
    </source>
</evidence>
<evidence type="ECO:0000256" key="11">
    <source>
        <dbReference type="SAM" id="Phobius"/>
    </source>
</evidence>
<dbReference type="Gene3D" id="3.30.1360.100">
    <property type="entry name" value="General secretion pathway protein M, EpsM"/>
    <property type="match status" value="1"/>
</dbReference>
<organism evidence="14">
    <name type="scientific">Candidatus Kentrum sp. DK</name>
    <dbReference type="NCBI Taxonomy" id="2126562"/>
    <lineage>
        <taxon>Bacteria</taxon>
        <taxon>Pseudomonadati</taxon>
        <taxon>Pseudomonadota</taxon>
        <taxon>Gammaproteobacteria</taxon>
        <taxon>Candidatus Kentrum</taxon>
    </lineage>
</organism>
<dbReference type="CDD" id="cd24017">
    <property type="entry name" value="ASKHA_T2SSL_N"/>
    <property type="match status" value="1"/>
</dbReference>
<dbReference type="SUPFAM" id="SSF53067">
    <property type="entry name" value="Actin-like ATPase domain"/>
    <property type="match status" value="1"/>
</dbReference>
<name>A0A450RX54_9GAMM</name>
<dbReference type="GO" id="GO:0009276">
    <property type="term" value="C:Gram-negative-bacterium-type cell wall"/>
    <property type="evidence" value="ECO:0007669"/>
    <property type="project" value="InterPro"/>
</dbReference>
<comment type="similarity">
    <text evidence="2 10">Belongs to the GSP L family.</text>
</comment>
<dbReference type="Pfam" id="PF05134">
    <property type="entry name" value="T2SSL"/>
    <property type="match status" value="1"/>
</dbReference>
<dbReference type="GO" id="GO:0015628">
    <property type="term" value="P:protein secretion by the type II secretion system"/>
    <property type="evidence" value="ECO:0007669"/>
    <property type="project" value="InterPro"/>
</dbReference>
<proteinExistence type="inferred from homology"/>
<sequence>MYRQTASPDRVPRLFIRLHPEGSEVSWLRMGSGSGESITRTGPLSALAGESAGCRVIVFVPGSDVLLLKADVPPMSRQRMSTAVPFSLEDQLAGDVELLHFAFGARSGREPLPVLVTDRARMTAWLSRLEEAGIHPDVLVPEILGLPLSPDAWTVLVEAGMAQVRTGPLSGFFADLPNFPTVLRAALVEAGEHTPAQVQLLHYTENRQQPIPIRVEELLPPGMDCRVTSASCEPDVLSVLSSHFREQDVINLLQGPYARGSDMGRAWRVWRIPALLAVVWFGLWIGILVMDVMALSEQNRFLRSRTEEVFRQTFPDARKMNDLRVRMERALRESGNTNETGTGFLTLLGEVGPYLPTGPNARLTGLDFHSGELKMRLEMAGLQALDQLKERLTREANLTVEVLSATTREGVVTGHLRIAEKR</sequence>
<keyword evidence="5" id="KW-0997">Cell inner membrane</keyword>
<evidence type="ECO:0000256" key="9">
    <source>
        <dbReference type="ARBA" id="ARBA00023136"/>
    </source>
</evidence>
<evidence type="ECO:0000259" key="13">
    <source>
        <dbReference type="Pfam" id="PF12693"/>
    </source>
</evidence>
<gene>
    <name evidence="14" type="ORF">BECKDK2373B_GA0170837_10062</name>
</gene>
<comment type="subcellular location">
    <subcellularLocation>
        <location evidence="1">Cell inner membrane</location>
        <topology evidence="1">Single-pass membrane protein</topology>
    </subcellularLocation>
</comment>
<evidence type="ECO:0000256" key="4">
    <source>
        <dbReference type="ARBA" id="ARBA00022475"/>
    </source>
</evidence>